<dbReference type="Gramene" id="EFJ30261">
    <property type="protein sequence ID" value="EFJ30261"/>
    <property type="gene ID" value="SELMODRAFT_410015"/>
</dbReference>
<gene>
    <name evidence="1" type="ORF">SELMODRAFT_410015</name>
</gene>
<organism evidence="2">
    <name type="scientific">Selaginella moellendorffii</name>
    <name type="common">Spikemoss</name>
    <dbReference type="NCBI Taxonomy" id="88036"/>
    <lineage>
        <taxon>Eukaryota</taxon>
        <taxon>Viridiplantae</taxon>
        <taxon>Streptophyta</taxon>
        <taxon>Embryophyta</taxon>
        <taxon>Tracheophyta</taxon>
        <taxon>Lycopodiopsida</taxon>
        <taxon>Selaginellales</taxon>
        <taxon>Selaginellaceae</taxon>
        <taxon>Selaginella</taxon>
    </lineage>
</organism>
<dbReference type="HOGENOM" id="CLU_550308_0_0_1"/>
<reference evidence="1 2" key="1">
    <citation type="journal article" date="2011" name="Science">
        <title>The Selaginella genome identifies genetic changes associated with the evolution of vascular plants.</title>
        <authorList>
            <person name="Banks J.A."/>
            <person name="Nishiyama T."/>
            <person name="Hasebe M."/>
            <person name="Bowman J.L."/>
            <person name="Gribskov M."/>
            <person name="dePamphilis C."/>
            <person name="Albert V.A."/>
            <person name="Aono N."/>
            <person name="Aoyama T."/>
            <person name="Ambrose B.A."/>
            <person name="Ashton N.W."/>
            <person name="Axtell M.J."/>
            <person name="Barker E."/>
            <person name="Barker M.S."/>
            <person name="Bennetzen J.L."/>
            <person name="Bonawitz N.D."/>
            <person name="Chapple C."/>
            <person name="Cheng C."/>
            <person name="Correa L.G."/>
            <person name="Dacre M."/>
            <person name="DeBarry J."/>
            <person name="Dreyer I."/>
            <person name="Elias M."/>
            <person name="Engstrom E.M."/>
            <person name="Estelle M."/>
            <person name="Feng L."/>
            <person name="Finet C."/>
            <person name="Floyd S.K."/>
            <person name="Frommer W.B."/>
            <person name="Fujita T."/>
            <person name="Gramzow L."/>
            <person name="Gutensohn M."/>
            <person name="Harholt J."/>
            <person name="Hattori M."/>
            <person name="Heyl A."/>
            <person name="Hirai T."/>
            <person name="Hiwatashi Y."/>
            <person name="Ishikawa M."/>
            <person name="Iwata M."/>
            <person name="Karol K.G."/>
            <person name="Koehler B."/>
            <person name="Kolukisaoglu U."/>
            <person name="Kubo M."/>
            <person name="Kurata T."/>
            <person name="Lalonde S."/>
            <person name="Li K."/>
            <person name="Li Y."/>
            <person name="Litt A."/>
            <person name="Lyons E."/>
            <person name="Manning G."/>
            <person name="Maruyama T."/>
            <person name="Michael T.P."/>
            <person name="Mikami K."/>
            <person name="Miyazaki S."/>
            <person name="Morinaga S."/>
            <person name="Murata T."/>
            <person name="Mueller-Roeber B."/>
            <person name="Nelson D.R."/>
            <person name="Obara M."/>
            <person name="Oguri Y."/>
            <person name="Olmstead R.G."/>
            <person name="Onodera N."/>
            <person name="Petersen B.L."/>
            <person name="Pils B."/>
            <person name="Prigge M."/>
            <person name="Rensing S.A."/>
            <person name="Riano-Pachon D.M."/>
            <person name="Roberts A.W."/>
            <person name="Sato Y."/>
            <person name="Scheller H.V."/>
            <person name="Schulz B."/>
            <person name="Schulz C."/>
            <person name="Shakirov E.V."/>
            <person name="Shibagaki N."/>
            <person name="Shinohara N."/>
            <person name="Shippen D.E."/>
            <person name="Soerensen I."/>
            <person name="Sotooka R."/>
            <person name="Sugimoto N."/>
            <person name="Sugita M."/>
            <person name="Sumikawa N."/>
            <person name="Tanurdzic M."/>
            <person name="Theissen G."/>
            <person name="Ulvskov P."/>
            <person name="Wakazuki S."/>
            <person name="Weng J.K."/>
            <person name="Willats W.W."/>
            <person name="Wipf D."/>
            <person name="Wolf P.G."/>
            <person name="Yang L."/>
            <person name="Zimmer A.D."/>
            <person name="Zhu Q."/>
            <person name="Mitros T."/>
            <person name="Hellsten U."/>
            <person name="Loque D."/>
            <person name="Otillar R."/>
            <person name="Salamov A."/>
            <person name="Schmutz J."/>
            <person name="Shapiro H."/>
            <person name="Lindquist E."/>
            <person name="Lucas S."/>
            <person name="Rokhsar D."/>
            <person name="Grigoriev I.V."/>
        </authorList>
    </citation>
    <scope>NUCLEOTIDE SEQUENCE [LARGE SCALE GENOMIC DNA]</scope>
</reference>
<dbReference type="Proteomes" id="UP000001514">
    <property type="component" value="Unassembled WGS sequence"/>
</dbReference>
<protein>
    <submittedName>
        <fullName evidence="1">Uncharacterized protein</fullName>
    </submittedName>
</protein>
<dbReference type="AlphaFoldDB" id="D8RD72"/>
<dbReference type="KEGG" id="smo:SELMODRAFT_410015"/>
<keyword evidence="2" id="KW-1185">Reference proteome</keyword>
<dbReference type="EMBL" id="GL377576">
    <property type="protein sequence ID" value="EFJ30261.1"/>
    <property type="molecule type" value="Genomic_DNA"/>
</dbReference>
<evidence type="ECO:0000313" key="2">
    <source>
        <dbReference type="Proteomes" id="UP000001514"/>
    </source>
</evidence>
<name>D8RD72_SELML</name>
<dbReference type="InParanoid" id="D8RD72"/>
<sequence>MEKLLEAECKDARSGLRRRSAGEWAALLHLRKAQQELRFPALGDEIMSKIVSLAEEDLREAECAHEAMTVWRSDCWLPFAYDPELFNLLAVLYISRCLSNNHAEFQACLAHLHTASSDNLHRLVLVGQVLGESAFLEDDSPAFATVERIWTMPYESMQLGPTFTSVTDIVTEIVHSDYFCSFPSRVEGPNCATALVCIRDHIEAGPGCVSELRCLADEVMDCYNRETVSLSKEEWDEYFRLGSQLPVANWGGLGSGQAKKLFSAMHDEEGTGLLDSLCTQRPPQSAFLSHLFALFDCATHARLWLCKSTLPVYHAFSNVQYCNLACSNTDREPESERQVLASPLGFQERVLSYIERRQRRDAIRAHSESHPFIHSCRVKMGKYQFVMSMRIPVCRALRVPVVICKPQDVDIVEDHDFAVCLDHFLWFESVPRLNFLFAAVDVYKFTDKEHTNMLPVDQDELKRYYSVTEFLKVRAEWILRRFRRRKAVQSYRTDDS</sequence>
<proteinExistence type="predicted"/>
<evidence type="ECO:0000313" key="1">
    <source>
        <dbReference type="EMBL" id="EFJ30261.1"/>
    </source>
</evidence>
<accession>D8RD72</accession>